<dbReference type="Pfam" id="PF16804">
    <property type="entry name" value="DUF5071"/>
    <property type="match status" value="1"/>
</dbReference>
<dbReference type="RefSeq" id="WP_342551987.1">
    <property type="nucleotide sequence ID" value="NZ_CP159992.1"/>
</dbReference>
<evidence type="ECO:0000259" key="1">
    <source>
        <dbReference type="Pfam" id="PF16804"/>
    </source>
</evidence>
<organism evidence="2">
    <name type="scientific">Paenibacillus sp. AN1007</name>
    <dbReference type="NCBI Taxonomy" id="3151385"/>
    <lineage>
        <taxon>Bacteria</taxon>
        <taxon>Bacillati</taxon>
        <taxon>Bacillota</taxon>
        <taxon>Bacilli</taxon>
        <taxon>Bacillales</taxon>
        <taxon>Paenibacillaceae</taxon>
        <taxon>Paenibacillus</taxon>
    </lineage>
</organism>
<sequence length="128" mass="15186">MNIITMLPKDKHDFEAVEKLSKCSKDELRDVLPELMKWLQDGNWPISQPVEDILLRFGDELIPHVRDVFQTRDPQWEYFMLTGLISRLPLECLYMLKPDLERIIDQPTYSEVLEEMDEAIILLLNKIK</sequence>
<feature type="domain" description="DUF5071" evidence="1">
    <location>
        <begin position="6"/>
        <end position="118"/>
    </location>
</feature>
<proteinExistence type="predicted"/>
<reference evidence="2" key="1">
    <citation type="submission" date="2024-05" db="EMBL/GenBank/DDBJ databases">
        <title>Draft genome assemblies of 36 bacteria isolated from hibernating arctic ground squirrels.</title>
        <authorList>
            <person name="McKee H."/>
            <person name="Mullen L."/>
            <person name="Drown D.M."/>
            <person name="Duddleston K.N."/>
        </authorList>
    </citation>
    <scope>NUCLEOTIDE SEQUENCE</scope>
    <source>
        <strain evidence="2">AN1007</strain>
    </source>
</reference>
<accession>A0AAU8NDK6</accession>
<protein>
    <submittedName>
        <fullName evidence="2">DUF5071 domain-containing protein</fullName>
    </submittedName>
</protein>
<dbReference type="InterPro" id="IPR031837">
    <property type="entry name" value="DUF5071"/>
</dbReference>
<gene>
    <name evidence="2" type="ORF">ABXS70_06540</name>
</gene>
<name>A0AAU8NDK6_9BACL</name>
<dbReference type="CDD" id="cd11743">
    <property type="entry name" value="Cthe_2751_like"/>
    <property type="match status" value="1"/>
</dbReference>
<dbReference type="AlphaFoldDB" id="A0AAU8NDK6"/>
<dbReference type="Gene3D" id="1.25.40.750">
    <property type="entry name" value="Domain of unknown function DUF5071"/>
    <property type="match status" value="1"/>
</dbReference>
<dbReference type="InterPro" id="IPR038692">
    <property type="entry name" value="Cthe_2751_sf"/>
</dbReference>
<evidence type="ECO:0000313" key="2">
    <source>
        <dbReference type="EMBL" id="XCP96358.1"/>
    </source>
</evidence>
<dbReference type="EMBL" id="CP159992">
    <property type="protein sequence ID" value="XCP96358.1"/>
    <property type="molecule type" value="Genomic_DNA"/>
</dbReference>